<keyword evidence="9" id="KW-1015">Disulfide bond</keyword>
<feature type="domain" description="SEA" evidence="12">
    <location>
        <begin position="463"/>
        <end position="580"/>
    </location>
</feature>
<dbReference type="CDD" id="cd00190">
    <property type="entry name" value="Tryp_SPc"/>
    <property type="match status" value="3"/>
</dbReference>
<dbReference type="PROSITE" id="PS00134">
    <property type="entry name" value="TRYPSIN_HIS"/>
    <property type="match status" value="3"/>
</dbReference>
<dbReference type="InterPro" id="IPR036364">
    <property type="entry name" value="SEA_dom_sf"/>
</dbReference>
<feature type="domain" description="Peptidase S1" evidence="13">
    <location>
        <begin position="611"/>
        <end position="815"/>
    </location>
</feature>
<dbReference type="InterPro" id="IPR033116">
    <property type="entry name" value="TRYPSIN_SER"/>
</dbReference>
<evidence type="ECO:0000256" key="4">
    <source>
        <dbReference type="ARBA" id="ARBA00022801"/>
    </source>
</evidence>
<dbReference type="PROSITE" id="PS00135">
    <property type="entry name" value="TRYPSIN_SER"/>
    <property type="match status" value="2"/>
</dbReference>
<feature type="transmembrane region" description="Helical" evidence="11">
    <location>
        <begin position="436"/>
        <end position="459"/>
    </location>
</feature>
<evidence type="ECO:0000256" key="1">
    <source>
        <dbReference type="ARBA" id="ARBA00004606"/>
    </source>
</evidence>
<keyword evidence="4 10" id="KW-0378">Hydrolase</keyword>
<feature type="domain" description="Peptidase S1" evidence="13">
    <location>
        <begin position="185"/>
        <end position="448"/>
    </location>
</feature>
<dbReference type="SMART" id="SM00020">
    <property type="entry name" value="Tryp_SPc"/>
    <property type="match status" value="3"/>
</dbReference>
<organism evidence="14 15">
    <name type="scientific">Ovis aries</name>
    <name type="common">Sheep</name>
    <dbReference type="NCBI Taxonomy" id="9940"/>
    <lineage>
        <taxon>Eukaryota</taxon>
        <taxon>Metazoa</taxon>
        <taxon>Chordata</taxon>
        <taxon>Craniata</taxon>
        <taxon>Vertebrata</taxon>
        <taxon>Euteleostomi</taxon>
        <taxon>Mammalia</taxon>
        <taxon>Eutheria</taxon>
        <taxon>Laurasiatheria</taxon>
        <taxon>Artiodactyla</taxon>
        <taxon>Ruminantia</taxon>
        <taxon>Pecora</taxon>
        <taxon>Bovidae</taxon>
        <taxon>Caprinae</taxon>
        <taxon>Ovis</taxon>
    </lineage>
</organism>
<name>A0A836AEJ1_SHEEP</name>
<feature type="transmembrane region" description="Helical" evidence="11">
    <location>
        <begin position="12"/>
        <end position="41"/>
    </location>
</feature>
<gene>
    <name evidence="14" type="ORF">JEQ12_017452</name>
</gene>
<keyword evidence="6" id="KW-0735">Signal-anchor</keyword>
<evidence type="ECO:0000313" key="14">
    <source>
        <dbReference type="EMBL" id="KAG5207688.1"/>
    </source>
</evidence>
<comment type="caution">
    <text evidence="14">The sequence shown here is derived from an EMBL/GenBank/DDBJ whole genome shotgun (WGS) entry which is preliminary data.</text>
</comment>
<dbReference type="PANTHER" id="PTHR24252:SF17">
    <property type="entry name" value="SUPPRESSOR OF TUMORIGENICITY 14 PROTEIN HOMOLOG-RELATED"/>
    <property type="match status" value="1"/>
</dbReference>
<keyword evidence="3 11" id="KW-0812">Transmembrane</keyword>
<evidence type="ECO:0000256" key="7">
    <source>
        <dbReference type="ARBA" id="ARBA00022989"/>
    </source>
</evidence>
<dbReference type="FunFam" id="2.40.10.10:FF:000060">
    <property type="entry name" value="Acrosin"/>
    <property type="match status" value="1"/>
</dbReference>
<dbReference type="Gene3D" id="2.40.10.10">
    <property type="entry name" value="Trypsin-like serine proteases"/>
    <property type="match status" value="5"/>
</dbReference>
<evidence type="ECO:0000256" key="10">
    <source>
        <dbReference type="RuleBase" id="RU363034"/>
    </source>
</evidence>
<keyword evidence="7 11" id="KW-1133">Transmembrane helix</keyword>
<dbReference type="InterPro" id="IPR018114">
    <property type="entry name" value="TRYPSIN_HIS"/>
</dbReference>
<dbReference type="GO" id="GO:0004252">
    <property type="term" value="F:serine-type endopeptidase activity"/>
    <property type="evidence" value="ECO:0007669"/>
    <property type="project" value="InterPro"/>
</dbReference>
<feature type="domain" description="SEA" evidence="12">
    <location>
        <begin position="801"/>
        <end position="925"/>
    </location>
</feature>
<proteinExistence type="predicted"/>
<dbReference type="Proteomes" id="UP000664991">
    <property type="component" value="Unassembled WGS sequence"/>
</dbReference>
<dbReference type="EMBL" id="JAEMGP010000006">
    <property type="protein sequence ID" value="KAG5207688.1"/>
    <property type="molecule type" value="Genomic_DNA"/>
</dbReference>
<dbReference type="Pfam" id="PF00089">
    <property type="entry name" value="Trypsin"/>
    <property type="match status" value="3"/>
</dbReference>
<dbReference type="PROSITE" id="PS50240">
    <property type="entry name" value="TRYPSIN_DOM"/>
    <property type="match status" value="3"/>
</dbReference>
<evidence type="ECO:0000256" key="3">
    <source>
        <dbReference type="ARBA" id="ARBA00022692"/>
    </source>
</evidence>
<evidence type="ECO:0000256" key="2">
    <source>
        <dbReference type="ARBA" id="ARBA00022670"/>
    </source>
</evidence>
<dbReference type="InterPro" id="IPR000082">
    <property type="entry name" value="SEA_dom"/>
</dbReference>
<keyword evidence="2 10" id="KW-0645">Protease</keyword>
<dbReference type="AlphaFoldDB" id="A0A836AEJ1"/>
<keyword evidence="5 10" id="KW-0720">Serine protease</keyword>
<evidence type="ECO:0000256" key="9">
    <source>
        <dbReference type="ARBA" id="ARBA00023157"/>
    </source>
</evidence>
<feature type="domain" description="Peptidase S1" evidence="13">
    <location>
        <begin position="946"/>
        <end position="1176"/>
    </location>
</feature>
<dbReference type="SUPFAM" id="SSF50494">
    <property type="entry name" value="Trypsin-like serine proteases"/>
    <property type="match status" value="3"/>
</dbReference>
<reference evidence="14 15" key="1">
    <citation type="submission" date="2020-12" db="EMBL/GenBank/DDBJ databases">
        <title>De novo assembly of Tibetan sheep genome.</title>
        <authorList>
            <person name="Li X."/>
        </authorList>
    </citation>
    <scope>NUCLEOTIDE SEQUENCE [LARGE SCALE GENOMIC DNA]</scope>
    <source>
        <tissue evidence="14">Heart</tissue>
    </source>
</reference>
<dbReference type="InterPro" id="IPR001254">
    <property type="entry name" value="Trypsin_dom"/>
</dbReference>
<evidence type="ECO:0000259" key="12">
    <source>
        <dbReference type="PROSITE" id="PS50024"/>
    </source>
</evidence>
<evidence type="ECO:0000259" key="13">
    <source>
        <dbReference type="PROSITE" id="PS50240"/>
    </source>
</evidence>
<dbReference type="PROSITE" id="PS50024">
    <property type="entry name" value="SEA"/>
    <property type="match status" value="3"/>
</dbReference>
<dbReference type="InterPro" id="IPR009003">
    <property type="entry name" value="Peptidase_S1_PA"/>
</dbReference>
<dbReference type="GO" id="GO:0006508">
    <property type="term" value="P:proteolysis"/>
    <property type="evidence" value="ECO:0007669"/>
    <property type="project" value="UniProtKB-KW"/>
</dbReference>
<protein>
    <recommendedName>
        <fullName evidence="16">Transmembrane protease serine</fullName>
    </recommendedName>
</protein>
<feature type="domain" description="SEA" evidence="12">
    <location>
        <begin position="44"/>
        <end position="161"/>
    </location>
</feature>
<keyword evidence="8 11" id="KW-0472">Membrane</keyword>
<accession>A0A836AEJ1</accession>
<dbReference type="GO" id="GO:0016020">
    <property type="term" value="C:membrane"/>
    <property type="evidence" value="ECO:0007669"/>
    <property type="project" value="UniProtKB-SubCell"/>
</dbReference>
<dbReference type="SUPFAM" id="SSF82671">
    <property type="entry name" value="SEA domain"/>
    <property type="match status" value="3"/>
</dbReference>
<dbReference type="FunFam" id="2.40.10.10:FF:000003">
    <property type="entry name" value="Transmembrane serine protease 3"/>
    <property type="match status" value="2"/>
</dbReference>
<evidence type="ECO:0000256" key="8">
    <source>
        <dbReference type="ARBA" id="ARBA00023136"/>
    </source>
</evidence>
<evidence type="ECO:0000256" key="5">
    <source>
        <dbReference type="ARBA" id="ARBA00022825"/>
    </source>
</evidence>
<sequence>MYRPVTISRTSFPLWMIFLIVFGVVAILGTTIGLLVHFLAVENKTYYYQGSFKVLNIPYNRNYEKETSQENNYLSKILETKMSDAFQSSSIYRQYINSQVITLVPADNSVTAHIWLVFKAPKSMKENTRRGIESILRQMLRNQSGSLTTDPDSLTLKEISKVEAEKIINNRCGRRPRMSATYDRIKGGSTAQEGEWPWQASLKKNGRHYCGASLISDRYLVTAAHCFKNSQDPRNYTVTFGTRVNRPYMQHYVQQILIHENYIRGELHDDIAVILLTEKVLFKNDVHSVCLPEATQSFPPGEGVVVTGWGALSYDGEYPVLLQKAPVKIIDTNTCNAQEAYDGVIQDTMLCAGYMEGTIDACQAPQRPLREKSEHSVNGPSNYSFHEDILTSQHYIMMPSCIAGIKKFLQPLECSQADYPQVEYQRRQQCWGPISLSLFTLAIIAIIGIAIGIVTHFVVEDDKSFYYLASFKATNIKYRECYGMRTSKQFIERSHQIERMMSRIFQHSGEGRFIKSHVIKLSPDQNGMNILMVLVFRFPSTDSTEQVRKKIERILYQSLKREPMPLTIYKPSFTLTPINNKKMRNLLNSRCGIRMTPSYMPLPAFASTERIVQGSEAALEGEWPWQASLQLIGAGHQCGASLISNTWLLTAAHCFRRNKDPNRWIVTFGITITPPTVKRSLRKIIIHENYRKETNENDIALAQLATRVEFSNVVQRVCLPDSSLKLRPKTGVFVTGFGSIVDDGPTQNKLRQARVETISPEVCNRKDVYDGMITSGMLCAGFMEGKVDACKGDSGGPLVYENHEIWYLVGILKECPECYSFDEKSQSSTEVEEFVFLAVDDVSINEIFQRSSLNHHYIKSHVFNVRPSNTGLKINVLLKFQFTSNNADTIKKEADSILHQKLKLNESFLKIDTSLPYLKAMKNVEAEHILNSCCGLGREFPSMERIADGSVAKKADWPWQASLQVDGIHFCGATLISEVWLLTAAHCFDSYENPKRWTASFGTTLSPQLMRREVQSVVIHEDYAAHKRDDDIAVVKLSAPVIFSDEVHRVCLPDATFEALPESKVFVTGWGALKANGPFPNTLREVEIEIISNDICNQVHVYGGAVSSGMICAGFLKGKLDACEGDSGGPLVIPRDGNIWYLIGIVSWGMDCGKENKPGVYTKVTRYRDWIKSKTDI</sequence>
<dbReference type="Gene3D" id="3.30.70.960">
    <property type="entry name" value="SEA domain"/>
    <property type="match status" value="3"/>
</dbReference>
<dbReference type="InterPro" id="IPR043504">
    <property type="entry name" value="Peptidase_S1_PA_chymotrypsin"/>
</dbReference>
<dbReference type="PRINTS" id="PR00722">
    <property type="entry name" value="CHYMOTRYPSIN"/>
</dbReference>
<dbReference type="PANTHER" id="PTHR24252">
    <property type="entry name" value="ACROSIN-RELATED"/>
    <property type="match status" value="1"/>
</dbReference>
<comment type="subcellular location">
    <subcellularLocation>
        <location evidence="1">Membrane</location>
        <topology evidence="1">Single-pass type II membrane protein</topology>
    </subcellularLocation>
</comment>
<dbReference type="Pfam" id="PF01390">
    <property type="entry name" value="SEA"/>
    <property type="match status" value="3"/>
</dbReference>
<evidence type="ECO:0000313" key="15">
    <source>
        <dbReference type="Proteomes" id="UP000664991"/>
    </source>
</evidence>
<evidence type="ECO:0000256" key="11">
    <source>
        <dbReference type="SAM" id="Phobius"/>
    </source>
</evidence>
<evidence type="ECO:0008006" key="16">
    <source>
        <dbReference type="Google" id="ProtNLM"/>
    </source>
</evidence>
<evidence type="ECO:0000256" key="6">
    <source>
        <dbReference type="ARBA" id="ARBA00022968"/>
    </source>
</evidence>
<dbReference type="InterPro" id="IPR001314">
    <property type="entry name" value="Peptidase_S1A"/>
</dbReference>